<dbReference type="AlphaFoldDB" id="A0A0F9GQV6"/>
<organism evidence="1">
    <name type="scientific">marine sediment metagenome</name>
    <dbReference type="NCBI Taxonomy" id="412755"/>
    <lineage>
        <taxon>unclassified sequences</taxon>
        <taxon>metagenomes</taxon>
        <taxon>ecological metagenomes</taxon>
    </lineage>
</organism>
<proteinExistence type="predicted"/>
<evidence type="ECO:0000313" key="1">
    <source>
        <dbReference type="EMBL" id="KKL92976.1"/>
    </source>
</evidence>
<sequence length="62" mass="6982">MNLLPGDKVRWYTKKGLRRTGVVVSTRKTPRTGRAWLQVKVDPCKVSTYAGGKSLQPRQLVV</sequence>
<reference evidence="1" key="1">
    <citation type="journal article" date="2015" name="Nature">
        <title>Complex archaea that bridge the gap between prokaryotes and eukaryotes.</title>
        <authorList>
            <person name="Spang A."/>
            <person name="Saw J.H."/>
            <person name="Jorgensen S.L."/>
            <person name="Zaremba-Niedzwiedzka K."/>
            <person name="Martijn J."/>
            <person name="Lind A.E."/>
            <person name="van Eijk R."/>
            <person name="Schleper C."/>
            <person name="Guy L."/>
            <person name="Ettema T.J."/>
        </authorList>
    </citation>
    <scope>NUCLEOTIDE SEQUENCE</scope>
</reference>
<accession>A0A0F9GQV6</accession>
<dbReference type="EMBL" id="LAZR01019319">
    <property type="protein sequence ID" value="KKL92976.1"/>
    <property type="molecule type" value="Genomic_DNA"/>
</dbReference>
<evidence type="ECO:0008006" key="2">
    <source>
        <dbReference type="Google" id="ProtNLM"/>
    </source>
</evidence>
<protein>
    <recommendedName>
        <fullName evidence="2">Hypervirulence associated protein TUDOR domain-containing protein</fullName>
    </recommendedName>
</protein>
<gene>
    <name evidence="1" type="ORF">LCGC14_1879350</name>
</gene>
<name>A0A0F9GQV6_9ZZZZ</name>
<comment type="caution">
    <text evidence="1">The sequence shown here is derived from an EMBL/GenBank/DDBJ whole genome shotgun (WGS) entry which is preliminary data.</text>
</comment>